<dbReference type="InterPro" id="IPR005560">
    <property type="entry name" value="Csp_YhjQ"/>
</dbReference>
<dbReference type="Gene3D" id="1.20.1270.360">
    <property type="match status" value="1"/>
</dbReference>
<dbReference type="RefSeq" id="WP_045218778.1">
    <property type="nucleotide sequence ID" value="NZ_BAAAEC010000011.1"/>
</dbReference>
<dbReference type="PANTHER" id="PTHR37310:SF1">
    <property type="entry name" value="CYTOPLASMIC PROTEIN"/>
    <property type="match status" value="1"/>
</dbReference>
<protein>
    <submittedName>
        <fullName evidence="1">Domain of Uncharacterized Function (DUF326)</fullName>
    </submittedName>
</protein>
<dbReference type="PROSITE" id="PS51257">
    <property type="entry name" value="PROKAR_LIPOPROTEIN"/>
    <property type="match status" value="1"/>
</dbReference>
<gene>
    <name evidence="1" type="ORF">NCTC10894_04118</name>
</gene>
<proteinExistence type="predicted"/>
<name>A0AAJ4ZQ92_9RALS</name>
<dbReference type="Proteomes" id="UP000255008">
    <property type="component" value="Unassembled WGS sequence"/>
</dbReference>
<dbReference type="GeneID" id="34793335"/>
<dbReference type="PANTHER" id="PTHR37310">
    <property type="entry name" value="CYTOPLASMIC PROTEIN-RELATED"/>
    <property type="match status" value="1"/>
</dbReference>
<dbReference type="KEGG" id="rmn:TK49_18250"/>
<dbReference type="EMBL" id="UGVE01000002">
    <property type="protein sequence ID" value="SUE36099.1"/>
    <property type="molecule type" value="Genomic_DNA"/>
</dbReference>
<organism evidence="1 2">
    <name type="scientific">Ralstonia mannitolilytica</name>
    <dbReference type="NCBI Taxonomy" id="105219"/>
    <lineage>
        <taxon>Bacteria</taxon>
        <taxon>Pseudomonadati</taxon>
        <taxon>Pseudomonadota</taxon>
        <taxon>Betaproteobacteria</taxon>
        <taxon>Burkholderiales</taxon>
        <taxon>Burkholderiaceae</taxon>
        <taxon>Ralstonia</taxon>
    </lineage>
</organism>
<sequence length="128" mass="13772">MTNRPTAKENAKRFASVIQALQACENACNHCAAECSKNGHAAAMARCISVCTDCGQYCALTRKFLERNSEFAELLLEDCAEICSQCAEECDHHEQGHCVDCAAACRACMDACLKVAGVESVTAEPTVF</sequence>
<dbReference type="Pfam" id="PF03860">
    <property type="entry name" value="Csp"/>
    <property type="match status" value="1"/>
</dbReference>
<evidence type="ECO:0000313" key="2">
    <source>
        <dbReference type="Proteomes" id="UP000255008"/>
    </source>
</evidence>
<reference evidence="1 2" key="1">
    <citation type="submission" date="2018-06" db="EMBL/GenBank/DDBJ databases">
        <authorList>
            <consortium name="Pathogen Informatics"/>
            <person name="Doyle S."/>
        </authorList>
    </citation>
    <scope>NUCLEOTIDE SEQUENCE [LARGE SCALE GENOMIC DNA]</scope>
    <source>
        <strain evidence="1 2">NCTC10894</strain>
    </source>
</reference>
<comment type="caution">
    <text evidence="1">The sequence shown here is derived from an EMBL/GenBank/DDBJ whole genome shotgun (WGS) entry which is preliminary data.</text>
</comment>
<dbReference type="InterPro" id="IPR044543">
    <property type="entry name" value="YHJQ-like"/>
</dbReference>
<dbReference type="CDD" id="cd08026">
    <property type="entry name" value="DUF326"/>
    <property type="match status" value="1"/>
</dbReference>
<accession>A0AAJ4ZQ92</accession>
<dbReference type="AlphaFoldDB" id="A0AAJ4ZQ92"/>
<evidence type="ECO:0000313" key="1">
    <source>
        <dbReference type="EMBL" id="SUE36099.1"/>
    </source>
</evidence>